<feature type="transmembrane region" description="Helical" evidence="1">
    <location>
        <begin position="75"/>
        <end position="98"/>
    </location>
</feature>
<evidence type="ECO:0008006" key="4">
    <source>
        <dbReference type="Google" id="ProtNLM"/>
    </source>
</evidence>
<keyword evidence="1" id="KW-0812">Transmembrane</keyword>
<name>A0A1T2XL30_9BACL</name>
<gene>
    <name evidence="2" type="ORF">BVG16_06470</name>
</gene>
<dbReference type="NCBIfam" id="TIGR04086">
    <property type="entry name" value="TIGR04086_membr"/>
    <property type="match status" value="1"/>
</dbReference>
<proteinExistence type="predicted"/>
<evidence type="ECO:0000256" key="1">
    <source>
        <dbReference type="SAM" id="Phobius"/>
    </source>
</evidence>
<keyword evidence="1" id="KW-0472">Membrane</keyword>
<feature type="transmembrane region" description="Helical" evidence="1">
    <location>
        <begin position="104"/>
        <end position="125"/>
    </location>
</feature>
<keyword evidence="3" id="KW-1185">Reference proteome</keyword>
<dbReference type="RefSeq" id="WP_078497721.1">
    <property type="nucleotide sequence ID" value="NZ_MSZX01000002.1"/>
</dbReference>
<feature type="transmembrane region" description="Helical" evidence="1">
    <location>
        <begin position="51"/>
        <end position="68"/>
    </location>
</feature>
<sequence length="130" mass="14301">MNPINRVSKFHISSPILSGLTYGFVWLTLGALALSMLLWLSGMQEDNLPKYSYILHGFSLFIGGMTAGRRANRRGWYYGGLLGILYCLIIMLISFLAFDAGWRISVFVMLTAAFSVGALGGILGVNMKRA</sequence>
<dbReference type="InterPro" id="IPR023804">
    <property type="entry name" value="DUF3792_TM"/>
</dbReference>
<dbReference type="EMBL" id="MSZX01000002">
    <property type="protein sequence ID" value="OPA80373.1"/>
    <property type="molecule type" value="Genomic_DNA"/>
</dbReference>
<keyword evidence="1" id="KW-1133">Transmembrane helix</keyword>
<dbReference type="Pfam" id="PF12670">
    <property type="entry name" value="DUF3792"/>
    <property type="match status" value="1"/>
</dbReference>
<feature type="transmembrane region" description="Helical" evidence="1">
    <location>
        <begin position="20"/>
        <end position="39"/>
    </location>
</feature>
<dbReference type="OrthoDB" id="2381657at2"/>
<protein>
    <recommendedName>
        <fullName evidence="4">TIGR04086 family membrane protein</fullName>
    </recommendedName>
</protein>
<dbReference type="STRING" id="1324314.BVG16_06470"/>
<comment type="caution">
    <text evidence="2">The sequence shown here is derived from an EMBL/GenBank/DDBJ whole genome shotgun (WGS) entry which is preliminary data.</text>
</comment>
<evidence type="ECO:0000313" key="2">
    <source>
        <dbReference type="EMBL" id="OPA80373.1"/>
    </source>
</evidence>
<dbReference type="AlphaFoldDB" id="A0A1T2XL30"/>
<organism evidence="2 3">
    <name type="scientific">Paenibacillus selenitireducens</name>
    <dbReference type="NCBI Taxonomy" id="1324314"/>
    <lineage>
        <taxon>Bacteria</taxon>
        <taxon>Bacillati</taxon>
        <taxon>Bacillota</taxon>
        <taxon>Bacilli</taxon>
        <taxon>Bacillales</taxon>
        <taxon>Paenibacillaceae</taxon>
        <taxon>Paenibacillus</taxon>
    </lineage>
</organism>
<evidence type="ECO:0000313" key="3">
    <source>
        <dbReference type="Proteomes" id="UP000190188"/>
    </source>
</evidence>
<reference evidence="2 3" key="1">
    <citation type="submission" date="2017-01" db="EMBL/GenBank/DDBJ databases">
        <title>Genome analysis of Paenibacillus selenitrireducens ES3-24.</title>
        <authorList>
            <person name="Xu D."/>
            <person name="Yao R."/>
            <person name="Zheng S."/>
        </authorList>
    </citation>
    <scope>NUCLEOTIDE SEQUENCE [LARGE SCALE GENOMIC DNA]</scope>
    <source>
        <strain evidence="2 3">ES3-24</strain>
    </source>
</reference>
<accession>A0A1T2XL30</accession>
<dbReference type="Proteomes" id="UP000190188">
    <property type="component" value="Unassembled WGS sequence"/>
</dbReference>